<proteinExistence type="predicted"/>
<accession>A0A9W4DQ50</accession>
<feature type="compositionally biased region" description="Low complexity" evidence="1">
    <location>
        <begin position="36"/>
        <end position="53"/>
    </location>
</feature>
<evidence type="ECO:0000313" key="3">
    <source>
        <dbReference type="Proteomes" id="UP001152519"/>
    </source>
</evidence>
<dbReference type="Proteomes" id="UP001152519">
    <property type="component" value="Unassembled WGS sequence"/>
</dbReference>
<gene>
    <name evidence="2" type="ORF">SCOCK_140171</name>
</gene>
<organism evidence="2 3">
    <name type="scientific">Actinacidiphila cocklensis</name>
    <dbReference type="NCBI Taxonomy" id="887465"/>
    <lineage>
        <taxon>Bacteria</taxon>
        <taxon>Bacillati</taxon>
        <taxon>Actinomycetota</taxon>
        <taxon>Actinomycetes</taxon>
        <taxon>Kitasatosporales</taxon>
        <taxon>Streptomycetaceae</taxon>
        <taxon>Actinacidiphila</taxon>
    </lineage>
</organism>
<evidence type="ECO:0000313" key="2">
    <source>
        <dbReference type="EMBL" id="CAG6391973.1"/>
    </source>
</evidence>
<feature type="region of interest" description="Disordered" evidence="1">
    <location>
        <begin position="1"/>
        <end position="53"/>
    </location>
</feature>
<dbReference type="AlphaFoldDB" id="A0A9W4DQ50"/>
<dbReference type="EMBL" id="CAJSLV010000042">
    <property type="protein sequence ID" value="CAG6391973.1"/>
    <property type="molecule type" value="Genomic_DNA"/>
</dbReference>
<name>A0A9W4DQ50_9ACTN</name>
<sequence length="53" mass="5505">MCVAAPSRTWQSVSESGPAPAPVQVSGGKRTPRGGPVPARPRNARQAPRVRAT</sequence>
<evidence type="ECO:0000256" key="1">
    <source>
        <dbReference type="SAM" id="MobiDB-lite"/>
    </source>
</evidence>
<reference evidence="2" key="1">
    <citation type="submission" date="2021-05" db="EMBL/GenBank/DDBJ databases">
        <authorList>
            <person name="Arsene-Ploetze F."/>
        </authorList>
    </citation>
    <scope>NUCLEOTIDE SEQUENCE</scope>
    <source>
        <strain evidence="2">DSM 42138</strain>
    </source>
</reference>
<protein>
    <submittedName>
        <fullName evidence="2">Uncharacterized protein</fullName>
    </submittedName>
</protein>
<keyword evidence="3" id="KW-1185">Reference proteome</keyword>
<comment type="caution">
    <text evidence="2">The sequence shown here is derived from an EMBL/GenBank/DDBJ whole genome shotgun (WGS) entry which is preliminary data.</text>
</comment>